<keyword evidence="2" id="KW-0732">Signal</keyword>
<proteinExistence type="predicted"/>
<dbReference type="EMBL" id="BLLK01000019">
    <property type="protein sequence ID" value="GFH44485.1"/>
    <property type="molecule type" value="Genomic_DNA"/>
</dbReference>
<dbReference type="Proteomes" id="UP001054902">
    <property type="component" value="Unassembled WGS sequence"/>
</dbReference>
<dbReference type="InterPro" id="IPR008979">
    <property type="entry name" value="Galactose-bd-like_sf"/>
</dbReference>
<dbReference type="SUPFAM" id="SSF49785">
    <property type="entry name" value="Galactose-binding domain-like"/>
    <property type="match status" value="1"/>
</dbReference>
<evidence type="ECO:0000313" key="4">
    <source>
        <dbReference type="Proteomes" id="UP001054902"/>
    </source>
</evidence>
<dbReference type="Gene3D" id="2.60.120.260">
    <property type="entry name" value="Galactose-binding domain-like"/>
    <property type="match status" value="1"/>
</dbReference>
<organism evidence="3 4">
    <name type="scientific">Chaetoceros tenuissimus</name>
    <dbReference type="NCBI Taxonomy" id="426638"/>
    <lineage>
        <taxon>Eukaryota</taxon>
        <taxon>Sar</taxon>
        <taxon>Stramenopiles</taxon>
        <taxon>Ochrophyta</taxon>
        <taxon>Bacillariophyta</taxon>
        <taxon>Coscinodiscophyceae</taxon>
        <taxon>Chaetocerotophycidae</taxon>
        <taxon>Chaetocerotales</taxon>
        <taxon>Chaetocerotaceae</taxon>
        <taxon>Chaetoceros</taxon>
    </lineage>
</organism>
<feature type="chain" id="PRO_5042193456" description="Staphylococcus aureus surface protein A" evidence="2">
    <location>
        <begin position="20"/>
        <end position="4146"/>
    </location>
</feature>
<accession>A0AAD3CG41</accession>
<evidence type="ECO:0008006" key="5">
    <source>
        <dbReference type="Google" id="ProtNLM"/>
    </source>
</evidence>
<gene>
    <name evidence="3" type="ORF">CTEN210_00959</name>
</gene>
<name>A0AAD3CG41_9STRA</name>
<sequence length="4146" mass="457508">MIVKQAILTVLLASSHCNAKDGVKFRDAKPKGFARKLRGGGMNSQTVGFGGVGLGLERDSGSKNEKGEEKSSSASSLVHDDPESSGLVYDDYGSESVFKAMDEAFQFHELLVDSNDSTLATGGVANGSDAVGGKKEEQDATAMFGGNNKKKKSASAASSLFAEELVGAEFVKEMLGDAGSNKSMSVGHGDNKSSTAATRNGGSALTSRSTDIKTSSSSDNGRSKGLTGGGKEEDMKRGTGNEGTYYGVVGGLQGVRVSNSKDTSSKEGKGTADASDATVIKSTQDVIDDTARALVAEEKEQESRNLEESSSSSSCYQVTFETDMDYILRTDIDLDCPYVREGPDYRVPEDQCLAVGIEIAAQQGLDLVDNTLSIFIDTDYSFHKHKDSPGYNIENFQGTIEEMITRCESLENCLGFNTNGWMKSFILDQDNWHTWTDDDEKGFYLKPTAPCGCFLKNVDTGSDSSSSTPQFQITYNRGRTCSSASSTAGLLCKRPNSIVKDGKNLLSWNSHNSCKGGCHLETKADTDGTYLEITQEPVWSGSFWILDNIQFDEGEDFSMIAKLKVNGVDGTSTKAGFYINDKDWFAFDLSNEIGTTSDSAFNDVTLPENFFRREDFGTHSDKLFTFQIERVDGRISFYITVGSDEEKELVASNEYNQAINKFQWRPYHGILKIYEWSLFPTYSSRDFIVEGYLNENSNSVIPSSCHDKTGANCTLEICDVEKIVITASEETTLVPKNYWKMKAYGTGVYDLDTFHLISNASPLDICLDDTSWYVSGSSKYRGMRCQDFSNDAWCDTIMKLDDSAQMGKSIEEACCVCGGSKSFTTYPSLAPTNAPTVSQMPTAPTAQPTACVDDGSWYLDEDTGLGCESITEDMCNLFGDYVYNEKSLKDACCVCGGGKHENVKLKSCHQITLNTASNIINKGYFKGLGHSSGSDDDGEYWFVTGSDPASDNDNWNITLPIDMGEDFVTIAKLKIERLSSKSSAVGFYLDDDYFGFDGAGGPIFTHNNGFDIVDNPKRFLDDVFTFKVERSRGHHIKFFINDKFVGDKRGYNKAINTLTWRPWRGNLKIYDWTFIPSSDFTLDGYMNSVGTNVIPTSCYDTLDDYCSLDICGVEKVVIQSTGGSSRAFFSNRALNQINTHTDIRPGEKHYIGGSSTVPFALHPSDFQPFMELEKNGNLVARAWNGKEYVKIYESGRTFDCDENALMALFDGNTGLVVGCNDGTVDWGEDIIAEQLEEKACAIAYLNGAVVCLSNTGEVKRTYGGDGNTLGIQYNHEEGLVDEVTSSFEEFCSSPDNCRDASYQCHDIELRRLEEPMEISSMEYNVRAHLGSKGDIPTGSFVIPYRSRFDLTNDSDLQSLGFGNGDKIPFLTYQSDNNILAFLYGPGRACGSLYNAYTQRKCSGDRSLTFTKDGRIHLNCTAADNNNQNFNYTFPDPKVTSQNGLNEKNELCKLKYFDGQVVCIFPDGNIAYTLPGHSKHQKCARAWSFEIPGYTNPMNYRGNSIPRHCVEEGSSCHLRVCGVDSLKIPASVDVSRYTFLDESGKMNFFENSKEMRYYEFPFGNCKDVDGWFVGGTSMYSGMTCNHFTDEAWCDTIMALDDSTYMGKSIKEACCVCGGSKSFTTYPSLAPTNAPTISQMPTAPTARPTACVDDGSWYLNEDTRLGCESITEEMCNLFGDYVYNEKSLKEACCICNGGAHVSMIPSLVPTNQPSEEPTPCVDDTNWSVGGSSMYKGMKCQDFSNDAWCDTIMALDDSAQMGKSIEEACCVCGGSALFTPHPSVAPTNTPTISKMPTAPTARPTACVDEIDWYLHEDTRLGCESIMEEMCDLFVDYVYNEKSLKDACCVCGGGIHFTVMPSSSVVPTMSPKCFEFQIQSLNDSFEISDSLRQVRGNVGGGVGDADSVFNFALNHVYYLDDAGGSDWWHQSNVTRPHISFHGDGQITAWAFCSTAKWRRPIFSTNTPKRCDGSKGPVKMTFTEDRLIEIKCTESSTSPFHKTAGTSTPPRDDGEKCLLKYFDGNVVCMFKDGEIAYTMPPILSNAKCARETSFLIPGFVGANGGNDKYVPTSCLKSGASCEMKVCGVDTLTIPGHVDISKYSFVDEYGIMSFSSVTSSGSNDKYELISGEYCNNFKMLTLTNSIEMSDSLRQVRGNVGGGVGDADSVFNFTPNRVYYLDDAGGSDWWHQSNVTRPHISFHGDGQITAWAFCSTAKWRRPIFSTNTPKRCDGSKGPVKMTFTEDRLIEIKCTESSTSPFHKTAGTSTPPRDDGEKCLLKYFDGNVVCMFKDGEIAYTMPPILSNAKCARETSFLIPGFVGANGGNDKYVPTSCLKSGASCEMKVCGVDTLTIPGHVDISKYSFVDEYGVMSFSSETTSGSDDKYELIFESCTDLQSWSVGGSSMYKGMKCQDFSNDAWCDTIMALDDSSNMGKSIKEACCVCGGSKSFTTYPSVAPTNTPTISQMPTAPTARPTACVDDSNWYLQEDTGLGCESITEDMCNLFVDYVYNEKSLKDACCVCNGGAHVSMIPSLVPTSQPSEEPTHCVDDTNWSVGGSSVYSGMMCDDFANEVWSQTIKDTWCDTIMALDDSINMGKSIKDACCACGGSALFTTHPSVAPTNAPTVSQMPTTPTAQPTTCVDDSNWYLDKETQRLGCASITEDMCEHFDEYIYNRKSVKEACCVCNGGKHISVFPSFVPTDQPSVLPTLSPTSRPSDQPSTVFSKNLEQANLELGSCYQVTIETITGSDAKLKVDGYMNINGTNILPTFCHDTDGATCRIEVCGVNFHDIAVRDATSSSNRRLDSSVGATLFELDVESSEEKNEFQFDIVQDAQFAGSNGKRSLSTYSEYQITTHTWIKVGEKYNIGGLAAIPVEKQPYMEIQNNGNIVAKAWNGNEFIIIYNSEIQVTCDDDVDPIALFQGNAALVVGCNKDTHINGWQKAIISGSLGKDGLCAITYLSGYVVCLSNTGAILQRYGNPDGEVDQSRAKGTIFPERIAAVQKATQTELPSHQCHDIELKRHENNPMKMTETEYSIRANLNVENNDDSRDFVPFGSFEFKINKSYYLDGDDDVKTYIIFQGDKNIVTYTSGCGPTTSLQTNRRIDAEASFTTEGTILVKFDNEEKDQYIFPEDGNNGLNTKNELCRLRYFDGKVVCMFSDGKIAYTLPAANMINENNQKCARGKSFKIPGYTNPDTSLGNSIPQSCVEEESSCHLRVCGVDTLKIPANIDVSKFEITNMLGLNSTRSFNSTDGFYNFKFCSDCTRLDIQSISIKVLSDPVIADPVHDIGVSSLLDDTGFFISNNDSIELHGNAWKVFKLPDESKVTSTMQLELDIDIEDKANGHLICFADEISEDLDFDYTNCLSLINTDAAMWSNAKKAYNLALRKTSTINPISFSWLGASNAVDGLSTTFTLIKKENEEEASLNGEIMVDLETSQSISRIEVSSIFGLPQSLNVDFSNTENEWGNNEGTLTNGKINFANPLQAQYIKITPTSAEKDLLISNIEVIGSNDLSSITYPLSVLFEGRETSFQYIALVQDSSSDSNEGRSTISNIRFTETSSNGVSGQTQAYTNDLEGTYFRLSHTSSNKVSIGGIKSGSNSCLAFLTDSATFDMSQVFLLECDGHIKSLQFPEYYLHIDDNCNIEFIKMENMESISSKWLLDPNASNNIFIQCQGELRALTVVDDVLTLGPKPSQDEQHWALERLTSKQISFISSLEESSTCYQIKLNSVSNIIKEGQFNLIGPISHNDDDGRYWSVNGRKPGESTSDNYVVDNIPIDQGIKGENFSMIAKLRVEGSASGAAFYINTDDYLGFDGVGDRTNKIFVNDDSAFYHDLDGTVNFFNTEDFGTHSDQLFTFRVERENGRIKFYINDNEEPVASNEYNSTIKKFTWRPWRANLKIYEWTFIPSKRLGLDVEGHKFWKVNGSDPADDDNDWEIPLPIATSEDFVTIAKLKIERISNKGSAVGFFLDNDYFGFDGHNSGDHIYTGDFDIVQIESTSYLNDVFTFKVERTGNHIKFFINDKFVGEKRGYSKAINTLKWRPRRANLKIYEWTFISDYTLDGYMNEQGTNVIPKSCYDTLDDYCSLDICGVEKKMVVQSTVHSTPRVFLSSDFREDSSLQCHDIELKRLEESMSMTETEYSIRANFKKKKEKMPL</sequence>
<evidence type="ECO:0000256" key="1">
    <source>
        <dbReference type="SAM" id="MobiDB-lite"/>
    </source>
</evidence>
<evidence type="ECO:0000256" key="2">
    <source>
        <dbReference type="SAM" id="SignalP"/>
    </source>
</evidence>
<reference evidence="3 4" key="1">
    <citation type="journal article" date="2021" name="Sci. Rep.">
        <title>The genome of the diatom Chaetoceros tenuissimus carries an ancient integrated fragment of an extant virus.</title>
        <authorList>
            <person name="Hongo Y."/>
            <person name="Kimura K."/>
            <person name="Takaki Y."/>
            <person name="Yoshida Y."/>
            <person name="Baba S."/>
            <person name="Kobayashi G."/>
            <person name="Nagasaki K."/>
            <person name="Hano T."/>
            <person name="Tomaru Y."/>
        </authorList>
    </citation>
    <scope>NUCLEOTIDE SEQUENCE [LARGE SCALE GENOMIC DNA]</scope>
    <source>
        <strain evidence="3 4">NIES-3715</strain>
    </source>
</reference>
<feature type="compositionally biased region" description="Basic and acidic residues" evidence="1">
    <location>
        <begin position="230"/>
        <end position="239"/>
    </location>
</feature>
<feature type="signal peptide" evidence="2">
    <location>
        <begin position="1"/>
        <end position="19"/>
    </location>
</feature>
<keyword evidence="4" id="KW-1185">Reference proteome</keyword>
<feature type="region of interest" description="Disordered" evidence="1">
    <location>
        <begin position="181"/>
        <end position="277"/>
    </location>
</feature>
<feature type="compositionally biased region" description="Basic and acidic residues" evidence="1">
    <location>
        <begin position="56"/>
        <end position="71"/>
    </location>
</feature>
<feature type="region of interest" description="Disordered" evidence="1">
    <location>
        <begin position="48"/>
        <end position="83"/>
    </location>
</feature>
<evidence type="ECO:0000313" key="3">
    <source>
        <dbReference type="EMBL" id="GFH44485.1"/>
    </source>
</evidence>
<feature type="compositionally biased region" description="Low complexity" evidence="1">
    <location>
        <begin position="206"/>
        <end position="218"/>
    </location>
</feature>
<comment type="caution">
    <text evidence="3">The sequence shown here is derived from an EMBL/GenBank/DDBJ whole genome shotgun (WGS) entry which is preliminary data.</text>
</comment>
<protein>
    <recommendedName>
        <fullName evidence="5">Staphylococcus aureus surface protein A</fullName>
    </recommendedName>
</protein>
<feature type="compositionally biased region" description="Polar residues" evidence="1">
    <location>
        <begin position="192"/>
        <end position="205"/>
    </location>
</feature>